<dbReference type="SMART" id="SM00267">
    <property type="entry name" value="GGDEF"/>
    <property type="match status" value="1"/>
</dbReference>
<dbReference type="Gene3D" id="3.30.70.270">
    <property type="match status" value="1"/>
</dbReference>
<dbReference type="InterPro" id="IPR033417">
    <property type="entry name" value="CHASE8"/>
</dbReference>
<sequence length="626" mass="69020">MEIFALTRDTKRLNLLTTSVSVLVAFLLLMTHQYLSGHKQMQEELQTQAAIVGANSVAALVFDDGKAARESLGTILLNPRILGGAFYLADGSLFIVANDTDRIFPDRIDPRAQNTPPVGKTELQRFTGLLRTEISQDGNRIGSLVLHVSHRQLYLNLLEYAVGLAAIGLVALLLARRFTAGLRNKMALTEGQLEQMALYDRITGLPNRRFFEHELKKAMIRIKREKENAALFLIDVDDFKKVNDLCGHHAGDEVLGMIADRLKKSVRDDDIIARIGGDEFAAILFKVGDPRNVERVAQKMIQAMTEPFPTQPIPSHVGLSIGVTMMPNDSEDPATLIRWSDMAMYAAKAQGKNRAQFFSEEINRKIRNDLQIEAGLRQAIKDPGSGLYVAYQPQVCATTREIVGVEALIRWRQDDGKSVSPGEFIPVAEKTGLIIEIGAWLVGRICRDLAHMRQSGIELPKIAINVSPKEMTRGTAIVGNACLTLTGFGESVERFQFEITENALIDENASDVLKAFHDAGFTLAIDDFGTGYSSLGYLKRFRVSTLKIDQQFVQSLPGDNEDATIVSAVIQMAQALGITVVAEGVETEAQAAFLTEHGCDILQGYHVGRPMPVHELVTFIHGQHTT</sequence>
<evidence type="ECO:0000313" key="4">
    <source>
        <dbReference type="EMBL" id="SFN64792.1"/>
    </source>
</evidence>
<dbReference type="InterPro" id="IPR029787">
    <property type="entry name" value="Nucleotide_cyclase"/>
</dbReference>
<protein>
    <submittedName>
        <fullName evidence="4">Diguanylate cyclase (GGDEF) domain-containing protein</fullName>
    </submittedName>
</protein>
<evidence type="ECO:0000313" key="5">
    <source>
        <dbReference type="Proteomes" id="UP000242869"/>
    </source>
</evidence>
<dbReference type="GO" id="GO:0003824">
    <property type="term" value="F:catalytic activity"/>
    <property type="evidence" value="ECO:0007669"/>
    <property type="project" value="UniProtKB-ARBA"/>
</dbReference>
<dbReference type="Pfam" id="PF17152">
    <property type="entry name" value="CHASE8"/>
    <property type="match status" value="1"/>
</dbReference>
<keyword evidence="1" id="KW-0472">Membrane</keyword>
<dbReference type="RefSeq" id="WP_091195327.1">
    <property type="nucleotide sequence ID" value="NZ_FOVE01000014.1"/>
</dbReference>
<dbReference type="STRING" id="83765.SAMN05660284_01958"/>
<feature type="domain" description="EAL" evidence="2">
    <location>
        <begin position="369"/>
        <end position="624"/>
    </location>
</feature>
<dbReference type="InterPro" id="IPR001633">
    <property type="entry name" value="EAL_dom"/>
</dbReference>
<gene>
    <name evidence="4" type="ORF">SAMN05660284_01958</name>
</gene>
<dbReference type="PROSITE" id="PS50887">
    <property type="entry name" value="GGDEF"/>
    <property type="match status" value="1"/>
</dbReference>
<dbReference type="InterPro" id="IPR000160">
    <property type="entry name" value="GGDEF_dom"/>
</dbReference>
<dbReference type="NCBIfam" id="TIGR00254">
    <property type="entry name" value="GGDEF"/>
    <property type="match status" value="1"/>
</dbReference>
<dbReference type="InterPro" id="IPR043128">
    <property type="entry name" value="Rev_trsase/Diguanyl_cyclase"/>
</dbReference>
<keyword evidence="5" id="KW-1185">Reference proteome</keyword>
<dbReference type="Gene3D" id="3.20.20.450">
    <property type="entry name" value="EAL domain"/>
    <property type="match status" value="1"/>
</dbReference>
<keyword evidence="1" id="KW-1133">Transmembrane helix</keyword>
<evidence type="ECO:0000259" key="2">
    <source>
        <dbReference type="PROSITE" id="PS50883"/>
    </source>
</evidence>
<organism evidence="4 5">
    <name type="scientific">Formivibrio citricus</name>
    <dbReference type="NCBI Taxonomy" id="83765"/>
    <lineage>
        <taxon>Bacteria</taxon>
        <taxon>Pseudomonadati</taxon>
        <taxon>Pseudomonadota</taxon>
        <taxon>Betaproteobacteria</taxon>
        <taxon>Neisseriales</taxon>
        <taxon>Chitinibacteraceae</taxon>
        <taxon>Formivibrio</taxon>
    </lineage>
</organism>
<accession>A0A1I5AQY8</accession>
<dbReference type="CDD" id="cd01949">
    <property type="entry name" value="GGDEF"/>
    <property type="match status" value="1"/>
</dbReference>
<feature type="domain" description="GGDEF" evidence="3">
    <location>
        <begin position="227"/>
        <end position="360"/>
    </location>
</feature>
<dbReference type="AlphaFoldDB" id="A0A1I5AQY8"/>
<dbReference type="PANTHER" id="PTHR44757">
    <property type="entry name" value="DIGUANYLATE CYCLASE DGCP"/>
    <property type="match status" value="1"/>
</dbReference>
<name>A0A1I5AQY8_9NEIS</name>
<dbReference type="SMART" id="SM00052">
    <property type="entry name" value="EAL"/>
    <property type="match status" value="1"/>
</dbReference>
<reference evidence="5" key="1">
    <citation type="submission" date="2016-10" db="EMBL/GenBank/DDBJ databases">
        <authorList>
            <person name="Varghese N."/>
            <person name="Submissions S."/>
        </authorList>
    </citation>
    <scope>NUCLEOTIDE SEQUENCE [LARGE SCALE GENOMIC DNA]</scope>
    <source>
        <strain evidence="5">DSM 6150</strain>
    </source>
</reference>
<dbReference type="SUPFAM" id="SSF55073">
    <property type="entry name" value="Nucleotide cyclase"/>
    <property type="match status" value="1"/>
</dbReference>
<dbReference type="Pfam" id="PF00990">
    <property type="entry name" value="GGDEF"/>
    <property type="match status" value="1"/>
</dbReference>
<dbReference type="InterPro" id="IPR052155">
    <property type="entry name" value="Biofilm_reg_signaling"/>
</dbReference>
<dbReference type="FunFam" id="3.30.70.270:FF:000001">
    <property type="entry name" value="Diguanylate cyclase domain protein"/>
    <property type="match status" value="1"/>
</dbReference>
<evidence type="ECO:0000259" key="3">
    <source>
        <dbReference type="PROSITE" id="PS50887"/>
    </source>
</evidence>
<proteinExistence type="predicted"/>
<dbReference type="Pfam" id="PF00563">
    <property type="entry name" value="EAL"/>
    <property type="match status" value="1"/>
</dbReference>
<dbReference type="SUPFAM" id="SSF141868">
    <property type="entry name" value="EAL domain-like"/>
    <property type="match status" value="1"/>
</dbReference>
<dbReference type="EMBL" id="FOVE01000014">
    <property type="protein sequence ID" value="SFN64792.1"/>
    <property type="molecule type" value="Genomic_DNA"/>
</dbReference>
<keyword evidence="1" id="KW-0812">Transmembrane</keyword>
<dbReference type="OrthoDB" id="9813903at2"/>
<feature type="transmembrane region" description="Helical" evidence="1">
    <location>
        <begin position="153"/>
        <end position="175"/>
    </location>
</feature>
<dbReference type="InterPro" id="IPR035919">
    <property type="entry name" value="EAL_sf"/>
</dbReference>
<dbReference type="CDD" id="cd01948">
    <property type="entry name" value="EAL"/>
    <property type="match status" value="1"/>
</dbReference>
<dbReference type="PANTHER" id="PTHR44757:SF2">
    <property type="entry name" value="BIOFILM ARCHITECTURE MAINTENANCE PROTEIN MBAA"/>
    <property type="match status" value="1"/>
</dbReference>
<dbReference type="PROSITE" id="PS50883">
    <property type="entry name" value="EAL"/>
    <property type="match status" value="1"/>
</dbReference>
<evidence type="ECO:0000256" key="1">
    <source>
        <dbReference type="SAM" id="Phobius"/>
    </source>
</evidence>
<dbReference type="Proteomes" id="UP000242869">
    <property type="component" value="Unassembled WGS sequence"/>
</dbReference>
<feature type="transmembrane region" description="Helical" evidence="1">
    <location>
        <begin position="12"/>
        <end position="35"/>
    </location>
</feature>